<keyword evidence="2" id="KW-0812">Transmembrane</keyword>
<name>A0A3M0IFT2_9ACTN</name>
<dbReference type="EMBL" id="PENI01000001">
    <property type="protein sequence ID" value="RMB87664.1"/>
    <property type="molecule type" value="Genomic_DNA"/>
</dbReference>
<protein>
    <recommendedName>
        <fullName evidence="3">Putative Flp pilus-assembly TadG-like N-terminal domain-containing protein</fullName>
    </recommendedName>
</protein>
<keyword evidence="5" id="KW-1185">Reference proteome</keyword>
<feature type="region of interest" description="Disordered" evidence="1">
    <location>
        <begin position="1"/>
        <end position="122"/>
    </location>
</feature>
<organism evidence="4 5">
    <name type="scientific">Streptomyces shenzhenensis</name>
    <dbReference type="NCBI Taxonomy" id="943815"/>
    <lineage>
        <taxon>Bacteria</taxon>
        <taxon>Bacillati</taxon>
        <taxon>Actinomycetota</taxon>
        <taxon>Actinomycetes</taxon>
        <taxon>Kitasatosporales</taxon>
        <taxon>Streptomycetaceae</taxon>
        <taxon>Streptomyces</taxon>
    </lineage>
</organism>
<feature type="transmembrane region" description="Helical" evidence="2">
    <location>
        <begin position="127"/>
        <end position="147"/>
    </location>
</feature>
<evidence type="ECO:0000313" key="4">
    <source>
        <dbReference type="EMBL" id="RMB87664.1"/>
    </source>
</evidence>
<feature type="compositionally biased region" description="Basic and acidic residues" evidence="1">
    <location>
        <begin position="27"/>
        <end position="63"/>
    </location>
</feature>
<feature type="compositionally biased region" description="Basic and acidic residues" evidence="1">
    <location>
        <begin position="98"/>
        <end position="121"/>
    </location>
</feature>
<comment type="caution">
    <text evidence="4">The sequence shown here is derived from an EMBL/GenBank/DDBJ whole genome shotgun (WGS) entry which is preliminary data.</text>
</comment>
<dbReference type="Proteomes" id="UP000270471">
    <property type="component" value="Unassembled WGS sequence"/>
</dbReference>
<dbReference type="OrthoDB" id="4337756at2"/>
<reference evidence="4 5" key="1">
    <citation type="submission" date="2017-11" db="EMBL/GenBank/DDBJ databases">
        <title>Draft genome of actinobacteria isolated from guarana (Paullinia cupana (Mart.) Ducke.</title>
        <authorList>
            <person name="Siqueira K.A."/>
            <person name="Liotti R.G."/>
            <person name="Mendes T.A.O."/>
            <person name="Soares M.A."/>
        </authorList>
    </citation>
    <scope>NUCLEOTIDE SEQUENCE [LARGE SCALE GENOMIC DNA]</scope>
    <source>
        <strain evidence="4 5">193</strain>
    </source>
</reference>
<accession>A0A3M0IFT2</accession>
<evidence type="ECO:0000256" key="1">
    <source>
        <dbReference type="SAM" id="MobiDB-lite"/>
    </source>
</evidence>
<evidence type="ECO:0000313" key="5">
    <source>
        <dbReference type="Proteomes" id="UP000270471"/>
    </source>
</evidence>
<proteinExistence type="predicted"/>
<dbReference type="AlphaFoldDB" id="A0A3M0IFT2"/>
<gene>
    <name evidence="4" type="ORF">CTZ28_01520</name>
</gene>
<keyword evidence="2" id="KW-1133">Transmembrane helix</keyword>
<sequence length="310" mass="33556">MTDIDGGWARQWALGPCAQAGPASYVHRIEAEPGGEHDERPDAEDGRGGEGARERLEEHDGRGRSAPRRRPRADRGRVPGHHRGRGGHRPGDHRHGHRQGDPRQDQGQDHPDHLTRPHGSRDAGQAFPVYITVVAGLLFLAFAYLAVGQAAANRNGAQTAADAAALAAAQNARDQLAGKWLEDVLDPTTWQGVFDGSVPLEPSCWRAAQLAAQNEATVHNCEALDPLTYRVEVQTDKSVGHSLVPGTENMKSTASATAVIEPLCTFELLDEDAEDTALPQLHCERDWDLNPDDPADLPGPEDLFDVHLAD</sequence>
<evidence type="ECO:0000256" key="2">
    <source>
        <dbReference type="SAM" id="Phobius"/>
    </source>
</evidence>
<keyword evidence="2" id="KW-0472">Membrane</keyword>
<dbReference type="InterPro" id="IPR028087">
    <property type="entry name" value="Tad_N"/>
</dbReference>
<dbReference type="Pfam" id="PF13400">
    <property type="entry name" value="Tad"/>
    <property type="match status" value="1"/>
</dbReference>
<feature type="domain" description="Putative Flp pilus-assembly TadG-like N-terminal" evidence="3">
    <location>
        <begin position="124"/>
        <end position="170"/>
    </location>
</feature>
<feature type="compositionally biased region" description="Basic residues" evidence="1">
    <location>
        <begin position="65"/>
        <end position="97"/>
    </location>
</feature>
<evidence type="ECO:0000259" key="3">
    <source>
        <dbReference type="Pfam" id="PF13400"/>
    </source>
</evidence>